<evidence type="ECO:0000313" key="3">
    <source>
        <dbReference type="Proteomes" id="UP001180973"/>
    </source>
</evidence>
<evidence type="ECO:0000256" key="1">
    <source>
        <dbReference type="SAM" id="Coils"/>
    </source>
</evidence>
<gene>
    <name evidence="2" type="ORF">RM555_24440</name>
</gene>
<dbReference type="EMBL" id="JAVRFL010000034">
    <property type="protein sequence ID" value="MDT0532151.1"/>
    <property type="molecule type" value="Genomic_DNA"/>
</dbReference>
<evidence type="ECO:0000313" key="2">
    <source>
        <dbReference type="EMBL" id="MDT0532151.1"/>
    </source>
</evidence>
<accession>A0ABU2X3F3</accession>
<organism evidence="2 3">
    <name type="scientific">Micromonospora reichwaldensis</name>
    <dbReference type="NCBI Taxonomy" id="3075516"/>
    <lineage>
        <taxon>Bacteria</taxon>
        <taxon>Bacillati</taxon>
        <taxon>Actinomycetota</taxon>
        <taxon>Actinomycetes</taxon>
        <taxon>Micromonosporales</taxon>
        <taxon>Micromonosporaceae</taxon>
        <taxon>Micromonospora</taxon>
    </lineage>
</organism>
<name>A0ABU2X3F3_9ACTN</name>
<feature type="coiled-coil region" evidence="1">
    <location>
        <begin position="13"/>
        <end position="47"/>
    </location>
</feature>
<proteinExistence type="predicted"/>
<protein>
    <submittedName>
        <fullName evidence="2">Uncharacterized protein</fullName>
    </submittedName>
</protein>
<keyword evidence="3" id="KW-1185">Reference proteome</keyword>
<comment type="caution">
    <text evidence="2">The sequence shown here is derived from an EMBL/GenBank/DDBJ whole genome shotgun (WGS) entry which is preliminary data.</text>
</comment>
<sequence length="58" mass="6459">MSIQPQLDRDATITALQDQIDDLTATCEAQQRQLDAQQRLINQLATRMGLHHDGSAGR</sequence>
<dbReference type="RefSeq" id="WP_311413924.1">
    <property type="nucleotide sequence ID" value="NZ_JAVRFL010000034.1"/>
</dbReference>
<reference evidence="2" key="1">
    <citation type="submission" date="2023-09" db="EMBL/GenBank/DDBJ databases">
        <title>30 novel species of actinomycetes from the DSMZ collection.</title>
        <authorList>
            <person name="Nouioui I."/>
        </authorList>
    </citation>
    <scope>NUCLEOTIDE SEQUENCE</scope>
    <source>
        <strain evidence="2">DSM 115977</strain>
    </source>
</reference>
<keyword evidence="1" id="KW-0175">Coiled coil</keyword>
<dbReference type="Proteomes" id="UP001180973">
    <property type="component" value="Unassembled WGS sequence"/>
</dbReference>